<organism evidence="7 8">
    <name type="scientific">Echinicola arenosa</name>
    <dbReference type="NCBI Taxonomy" id="2774144"/>
    <lineage>
        <taxon>Bacteria</taxon>
        <taxon>Pseudomonadati</taxon>
        <taxon>Bacteroidota</taxon>
        <taxon>Cytophagia</taxon>
        <taxon>Cytophagales</taxon>
        <taxon>Cyclobacteriaceae</taxon>
        <taxon>Echinicola</taxon>
    </lineage>
</organism>
<feature type="transmembrane region" description="Helical" evidence="5">
    <location>
        <begin position="240"/>
        <end position="270"/>
    </location>
</feature>
<accession>A0ABR9ARA2</accession>
<feature type="transmembrane region" description="Helical" evidence="5">
    <location>
        <begin position="29"/>
        <end position="51"/>
    </location>
</feature>
<gene>
    <name evidence="7" type="ORF">IFO69_19240</name>
</gene>
<evidence type="ECO:0000313" key="8">
    <source>
        <dbReference type="Proteomes" id="UP000647133"/>
    </source>
</evidence>
<protein>
    <submittedName>
        <fullName evidence="7">O-antigen ligase family protein</fullName>
    </submittedName>
</protein>
<dbReference type="InterPro" id="IPR007016">
    <property type="entry name" value="O-antigen_ligase-rel_domated"/>
</dbReference>
<evidence type="ECO:0000256" key="3">
    <source>
        <dbReference type="ARBA" id="ARBA00022989"/>
    </source>
</evidence>
<feature type="transmembrane region" description="Helical" evidence="5">
    <location>
        <begin position="205"/>
        <end position="228"/>
    </location>
</feature>
<feature type="transmembrane region" description="Helical" evidence="5">
    <location>
        <begin position="409"/>
        <end position="430"/>
    </location>
</feature>
<evidence type="ECO:0000256" key="5">
    <source>
        <dbReference type="SAM" id="Phobius"/>
    </source>
</evidence>
<keyword evidence="7" id="KW-0436">Ligase</keyword>
<evidence type="ECO:0000256" key="2">
    <source>
        <dbReference type="ARBA" id="ARBA00022692"/>
    </source>
</evidence>
<feature type="transmembrane region" description="Helical" evidence="5">
    <location>
        <begin position="6"/>
        <end position="22"/>
    </location>
</feature>
<evidence type="ECO:0000313" key="7">
    <source>
        <dbReference type="EMBL" id="MBD8490896.1"/>
    </source>
</evidence>
<feature type="transmembrane region" description="Helical" evidence="5">
    <location>
        <begin position="71"/>
        <end position="88"/>
    </location>
</feature>
<feature type="transmembrane region" description="Helical" evidence="5">
    <location>
        <begin position="369"/>
        <end position="388"/>
    </location>
</feature>
<keyword evidence="2 5" id="KW-0812">Transmembrane</keyword>
<keyword evidence="3 5" id="KW-1133">Transmembrane helix</keyword>
<dbReference type="EMBL" id="JACYTQ010000009">
    <property type="protein sequence ID" value="MBD8490896.1"/>
    <property type="molecule type" value="Genomic_DNA"/>
</dbReference>
<dbReference type="PANTHER" id="PTHR37422:SF13">
    <property type="entry name" value="LIPOPOLYSACCHARIDE BIOSYNTHESIS PROTEIN PA4999-RELATED"/>
    <property type="match status" value="1"/>
</dbReference>
<feature type="transmembrane region" description="Helical" evidence="5">
    <location>
        <begin position="123"/>
        <end position="141"/>
    </location>
</feature>
<name>A0ABR9ARA2_9BACT</name>
<keyword evidence="4 5" id="KW-0472">Membrane</keyword>
<comment type="caution">
    <text evidence="7">The sequence shown here is derived from an EMBL/GenBank/DDBJ whole genome shotgun (WGS) entry which is preliminary data.</text>
</comment>
<dbReference type="Proteomes" id="UP000647133">
    <property type="component" value="Unassembled WGS sequence"/>
</dbReference>
<dbReference type="GO" id="GO:0016874">
    <property type="term" value="F:ligase activity"/>
    <property type="evidence" value="ECO:0007669"/>
    <property type="project" value="UniProtKB-KW"/>
</dbReference>
<comment type="subcellular location">
    <subcellularLocation>
        <location evidence="1">Membrane</location>
        <topology evidence="1">Multi-pass membrane protein</topology>
    </subcellularLocation>
</comment>
<dbReference type="PANTHER" id="PTHR37422">
    <property type="entry name" value="TEICHURONIC ACID BIOSYNTHESIS PROTEIN TUAE"/>
    <property type="match status" value="1"/>
</dbReference>
<reference evidence="7 8" key="1">
    <citation type="submission" date="2020-09" db="EMBL/GenBank/DDBJ databases">
        <title>Echinicola sp. CAU 1574 isolated from sand of Sido Beach.</title>
        <authorList>
            <person name="Kim W."/>
        </authorList>
    </citation>
    <scope>NUCLEOTIDE SEQUENCE [LARGE SCALE GENOMIC DNA]</scope>
    <source>
        <strain evidence="7 8">CAU 1574</strain>
    </source>
</reference>
<sequence>MNKIVFIAIFIYSIGGFVYLNWQGKRSNHMFISFFVLMVAFDFGTSFHSFLTKTNYEGTMVDRLGVFGNSLWISLSTLVIPIGIFFGYQQFPRITLKNYKWEFIVLVMCLLSFFNPMNPYPKSILVFLCYALQVFFSVNYIKANFTQGAVLKGIHNGLMVVTVLQTMLVIMYPILGIEAALTFFKGEDMIDYALKREGYSSAVGIFGHPGTLALFSLITAIFFLSAYLNDFKRRISLGCFLANIFIILLTFSRTTYVTSAIIIGIVLISYKSKKSFFSLKNMALAAGGFAMFIGILFLTPLSELFLASDFENQIEVRFSSWFLGYEIWERSKLLGVGINSHVYFMGHFIRITQDLAVVDFITTNPIHNIHLIILAETGLLGMCIWLFFFGSKISRHTKSLKTENIAVNIFSLATIGLLISIFIYGFFGWAPLKREMITLTFLVAQVHVFKAYNFRQEPRFEASQLKAI</sequence>
<proteinExistence type="predicted"/>
<feature type="transmembrane region" description="Helical" evidence="5">
    <location>
        <begin position="282"/>
        <end position="306"/>
    </location>
</feature>
<dbReference type="Pfam" id="PF04932">
    <property type="entry name" value="Wzy_C"/>
    <property type="match status" value="1"/>
</dbReference>
<keyword evidence="8" id="KW-1185">Reference proteome</keyword>
<evidence type="ECO:0000256" key="4">
    <source>
        <dbReference type="ARBA" id="ARBA00023136"/>
    </source>
</evidence>
<evidence type="ECO:0000256" key="1">
    <source>
        <dbReference type="ARBA" id="ARBA00004141"/>
    </source>
</evidence>
<dbReference type="RefSeq" id="WP_192011772.1">
    <property type="nucleotide sequence ID" value="NZ_JACYTQ010000009.1"/>
</dbReference>
<dbReference type="InterPro" id="IPR051533">
    <property type="entry name" value="WaaL-like"/>
</dbReference>
<feature type="transmembrane region" description="Helical" evidence="5">
    <location>
        <begin position="153"/>
        <end position="175"/>
    </location>
</feature>
<feature type="transmembrane region" description="Helical" evidence="5">
    <location>
        <begin position="100"/>
        <end position="117"/>
    </location>
</feature>
<feature type="domain" description="O-antigen ligase-related" evidence="6">
    <location>
        <begin position="240"/>
        <end position="386"/>
    </location>
</feature>
<evidence type="ECO:0000259" key="6">
    <source>
        <dbReference type="Pfam" id="PF04932"/>
    </source>
</evidence>